<evidence type="ECO:0000256" key="2">
    <source>
        <dbReference type="ARBA" id="ARBA00022763"/>
    </source>
</evidence>
<dbReference type="GeneID" id="111254328"/>
<dbReference type="KEGG" id="vde:111254328"/>
<keyword evidence="2" id="KW-0227">DNA damage</keyword>
<feature type="compositionally biased region" description="Low complexity" evidence="5">
    <location>
        <begin position="669"/>
        <end position="700"/>
    </location>
</feature>
<feature type="region of interest" description="Disordered" evidence="5">
    <location>
        <begin position="606"/>
        <end position="708"/>
    </location>
</feature>
<dbReference type="RefSeq" id="XP_022670776.1">
    <property type="nucleotide sequence ID" value="XM_022815041.1"/>
</dbReference>
<feature type="compositionally biased region" description="Basic and acidic residues" evidence="5">
    <location>
        <begin position="15"/>
        <end position="46"/>
    </location>
</feature>
<evidence type="ECO:0000259" key="6">
    <source>
        <dbReference type="Pfam" id="PF12253"/>
    </source>
</evidence>
<keyword evidence="8" id="KW-1185">Reference proteome</keyword>
<feature type="compositionally biased region" description="Polar residues" evidence="5">
    <location>
        <begin position="646"/>
        <end position="658"/>
    </location>
</feature>
<dbReference type="GO" id="GO:0033186">
    <property type="term" value="C:CAF-1 complex"/>
    <property type="evidence" value="ECO:0007669"/>
    <property type="project" value="TreeGrafter"/>
</dbReference>
<dbReference type="GO" id="GO:0006281">
    <property type="term" value="P:DNA repair"/>
    <property type="evidence" value="ECO:0007669"/>
    <property type="project" value="UniProtKB-KW"/>
</dbReference>
<evidence type="ECO:0000256" key="5">
    <source>
        <dbReference type="SAM" id="MobiDB-lite"/>
    </source>
</evidence>
<feature type="compositionally biased region" description="Gly residues" evidence="5">
    <location>
        <begin position="68"/>
        <end position="79"/>
    </location>
</feature>
<dbReference type="Pfam" id="PF12253">
    <property type="entry name" value="CAF1A_dimeriz"/>
    <property type="match status" value="1"/>
</dbReference>
<dbReference type="AlphaFoldDB" id="A0A7M7KU76"/>
<dbReference type="EnsemblMetazoa" id="XM_022815041">
    <property type="protein sequence ID" value="XP_022670776"/>
    <property type="gene ID" value="LOC111254328"/>
</dbReference>
<keyword evidence="4" id="KW-0539">Nucleus</keyword>
<proteinExistence type="predicted"/>
<evidence type="ECO:0000313" key="8">
    <source>
        <dbReference type="Proteomes" id="UP000594260"/>
    </source>
</evidence>
<dbReference type="PANTHER" id="PTHR15272:SF0">
    <property type="entry name" value="CHROMATIN ASSEMBLY FACTOR 1 SUBUNIT A"/>
    <property type="match status" value="1"/>
</dbReference>
<dbReference type="InParanoid" id="A0A7M7KU76"/>
<dbReference type="GO" id="GO:0006334">
    <property type="term" value="P:nucleosome assembly"/>
    <property type="evidence" value="ECO:0007669"/>
    <property type="project" value="TreeGrafter"/>
</dbReference>
<evidence type="ECO:0000256" key="4">
    <source>
        <dbReference type="ARBA" id="ARBA00023242"/>
    </source>
</evidence>
<feature type="compositionally biased region" description="Basic and acidic residues" evidence="5">
    <location>
        <begin position="606"/>
        <end position="640"/>
    </location>
</feature>
<dbReference type="GO" id="GO:0005634">
    <property type="term" value="C:nucleus"/>
    <property type="evidence" value="ECO:0007669"/>
    <property type="project" value="UniProtKB-SubCell"/>
</dbReference>
<dbReference type="InterPro" id="IPR022043">
    <property type="entry name" value="CAF1A_DD"/>
</dbReference>
<sequence length="743" mass="83747">MKSVPILSFDVKDMCEKEKLRKEKEEERRKKEDEKRREQKEEEAKKQKAKQAFKSFFVVKTIPNKSLPGGGGADAGSSGGPEDPSDGTKIGADDGTIGGIAFYNGSTFAVGAACSGSNGSLGKFKPFQLKKDMALAAIVPPAARARFDRNKIDEIIGRQLREQGEKQSDGKAADATVDNNVNSIKKADTQNESTMLYLDVLKKTNYRPLKAEKRKIHREREDTDCFVVGTENLINDQESTSGGRVRAKFLQFVENYRPAYYGTWRKTCPQITGRRPFNKFEDFDYSIDSDDEWEDVEGEVESIVGTDDEKDKEENVEDDYEEDDFFVPHGYLSESEEEESDDQPLDPAALKARIAARQEEFRAERKAGFQAKKMVAVCAVSRKGHNLEAEYQVLQQFKAVLLVASQDHPLKPSWEQEPEIINTPKSSKDHLEPKMLTDEALKVFCETAHGFQSGVRQLYEEFYKKWRSVSDVKIGLKSLKLTLTGTCKKSKNNRLVVNKDWVEKFGLKELDNDTPKEGTPSFSAKLLPDEVLPDLIKVAHGTSSTSQVITEFLNKMKDLKFGKAQVKRTLRTIAVFDHVHSCWLVRLELLKMHNLEELIKKIKAEEKPAKDKKDIHKKDTKEVVEEERTAGPGRNNKDQIAKNGFSHDSNSKDSFTNDTKSKENMPKGSTSKSLSIKKFFSSSSKGNGTLSNSSLTTPTTEGTPKVKKRIQLTTLSRTVTMKQDYKSRPVLNPEEVMVIDEDE</sequence>
<protein>
    <recommendedName>
        <fullName evidence="6">Chromatin assembly factor 1 subunit A dimerization domain-containing protein</fullName>
    </recommendedName>
</protein>
<accession>A0A7M7KU76</accession>
<feature type="region of interest" description="Disordered" evidence="5">
    <location>
        <begin position="15"/>
        <end position="49"/>
    </location>
</feature>
<evidence type="ECO:0000256" key="3">
    <source>
        <dbReference type="ARBA" id="ARBA00023204"/>
    </source>
</evidence>
<name>A0A7M7KU76_VARDE</name>
<dbReference type="Proteomes" id="UP000594260">
    <property type="component" value="Unplaced"/>
</dbReference>
<feature type="region of interest" description="Disordered" evidence="5">
    <location>
        <begin position="63"/>
        <end position="91"/>
    </location>
</feature>
<evidence type="ECO:0000256" key="1">
    <source>
        <dbReference type="ARBA" id="ARBA00004123"/>
    </source>
</evidence>
<dbReference type="OMA" id="WSKCTEA"/>
<evidence type="ECO:0000313" key="7">
    <source>
        <dbReference type="EnsemblMetazoa" id="XP_022670776"/>
    </source>
</evidence>
<reference evidence="7" key="1">
    <citation type="submission" date="2021-01" db="UniProtKB">
        <authorList>
            <consortium name="EnsemblMetazoa"/>
        </authorList>
    </citation>
    <scope>IDENTIFICATION</scope>
</reference>
<comment type="subcellular location">
    <subcellularLocation>
        <location evidence="1">Nucleus</location>
    </subcellularLocation>
</comment>
<dbReference type="PANTHER" id="PTHR15272">
    <property type="entry name" value="CHROMATIN ASSEMBLY FACTOR 1 SUBUNIT A CAF-1 SUBUNIT A"/>
    <property type="match status" value="1"/>
</dbReference>
<organism evidence="7 8">
    <name type="scientific">Varroa destructor</name>
    <name type="common">Honeybee mite</name>
    <dbReference type="NCBI Taxonomy" id="109461"/>
    <lineage>
        <taxon>Eukaryota</taxon>
        <taxon>Metazoa</taxon>
        <taxon>Ecdysozoa</taxon>
        <taxon>Arthropoda</taxon>
        <taxon>Chelicerata</taxon>
        <taxon>Arachnida</taxon>
        <taxon>Acari</taxon>
        <taxon>Parasitiformes</taxon>
        <taxon>Mesostigmata</taxon>
        <taxon>Gamasina</taxon>
        <taxon>Dermanyssoidea</taxon>
        <taxon>Varroidae</taxon>
        <taxon>Varroa</taxon>
    </lineage>
</organism>
<feature type="region of interest" description="Disordered" evidence="5">
    <location>
        <begin position="300"/>
        <end position="320"/>
    </location>
</feature>
<dbReference type="OrthoDB" id="79480at2759"/>
<feature type="domain" description="Chromatin assembly factor 1 subunit A dimerization" evidence="6">
    <location>
        <begin position="248"/>
        <end position="318"/>
    </location>
</feature>
<keyword evidence="3" id="KW-0234">DNA repair</keyword>